<protein>
    <submittedName>
        <fullName evidence="5">Uncharacterized protein</fullName>
    </submittedName>
</protein>
<organism evidence="5 6">
    <name type="scientific">Meganyctiphanes norvegica</name>
    <name type="common">Northern krill</name>
    <name type="synonym">Thysanopoda norvegica</name>
    <dbReference type="NCBI Taxonomy" id="48144"/>
    <lineage>
        <taxon>Eukaryota</taxon>
        <taxon>Metazoa</taxon>
        <taxon>Ecdysozoa</taxon>
        <taxon>Arthropoda</taxon>
        <taxon>Crustacea</taxon>
        <taxon>Multicrustacea</taxon>
        <taxon>Malacostraca</taxon>
        <taxon>Eumalacostraca</taxon>
        <taxon>Eucarida</taxon>
        <taxon>Euphausiacea</taxon>
        <taxon>Euphausiidae</taxon>
        <taxon>Meganyctiphanes</taxon>
    </lineage>
</organism>
<dbReference type="Proteomes" id="UP001497623">
    <property type="component" value="Unassembled WGS sequence"/>
</dbReference>
<feature type="repeat" description="ANK" evidence="3">
    <location>
        <begin position="161"/>
        <end position="193"/>
    </location>
</feature>
<dbReference type="Gene3D" id="1.25.40.20">
    <property type="entry name" value="Ankyrin repeat-containing domain"/>
    <property type="match status" value="3"/>
</dbReference>
<dbReference type="SMART" id="SM00248">
    <property type="entry name" value="ANK"/>
    <property type="match status" value="6"/>
</dbReference>
<dbReference type="PANTHER" id="PTHR24198">
    <property type="entry name" value="ANKYRIN REPEAT AND PROTEIN KINASE DOMAIN-CONTAINING PROTEIN"/>
    <property type="match status" value="1"/>
</dbReference>
<reference evidence="5 6" key="1">
    <citation type="submission" date="2024-05" db="EMBL/GenBank/DDBJ databases">
        <authorList>
            <person name="Wallberg A."/>
        </authorList>
    </citation>
    <scope>NUCLEOTIDE SEQUENCE [LARGE SCALE GENOMIC DNA]</scope>
</reference>
<keyword evidence="2 3" id="KW-0040">ANK repeat</keyword>
<evidence type="ECO:0000256" key="3">
    <source>
        <dbReference type="PROSITE-ProRule" id="PRU00023"/>
    </source>
</evidence>
<accession>A0AAV2PJ63</accession>
<keyword evidence="4" id="KW-0732">Signal</keyword>
<dbReference type="InterPro" id="IPR036770">
    <property type="entry name" value="Ankyrin_rpt-contain_sf"/>
</dbReference>
<keyword evidence="1" id="KW-0677">Repeat</keyword>
<evidence type="ECO:0000313" key="5">
    <source>
        <dbReference type="EMBL" id="CAL4060281.1"/>
    </source>
</evidence>
<dbReference type="EMBL" id="CAXKWB010000314">
    <property type="protein sequence ID" value="CAL4060281.1"/>
    <property type="molecule type" value="Genomic_DNA"/>
</dbReference>
<evidence type="ECO:0000313" key="6">
    <source>
        <dbReference type="Proteomes" id="UP001497623"/>
    </source>
</evidence>
<sequence length="388" mass="42619">MSKIKMTHSVVLIALFFLLCSPTCVRSSVEGEALIKSVKHGEHSKAMDLINNDTNVNYQDKEGFTPLYWAANRGYKKLAVVLIGRGASVDHKVDDGWTPLMTASGRDHPEVVETLIKAGASVDDQNDSGNSALHLAANRNNPEVAKLLVTAGAPIQQQNKEGYTPLHWAAYLNNKEVAQILLQAGASTNIQTLHQETPLTLAVRRDSTDTALTILNYCPNTSIKGWENQSALETAHKKGNGDIVRYLTELHHPCTFNYIGYRLDEVRVEACILQSCNLDGTWTQLPRSNPSCDCFSDGSVFPHGAKWSTLCHVQVCNNGKIEITKDTCCRVGDKDYPQGTTWENGCIVFTCESGVVVQKEITTICKHIMNILVDGGYPMNGLVKTVTE</sequence>
<dbReference type="InterPro" id="IPR002110">
    <property type="entry name" value="Ankyrin_rpt"/>
</dbReference>
<feature type="chain" id="PRO_5043595538" evidence="4">
    <location>
        <begin position="28"/>
        <end position="388"/>
    </location>
</feature>
<comment type="caution">
    <text evidence="5">The sequence shown here is derived from an EMBL/GenBank/DDBJ whole genome shotgun (WGS) entry which is preliminary data.</text>
</comment>
<evidence type="ECO:0000256" key="4">
    <source>
        <dbReference type="SAM" id="SignalP"/>
    </source>
</evidence>
<evidence type="ECO:0000256" key="1">
    <source>
        <dbReference type="ARBA" id="ARBA00022737"/>
    </source>
</evidence>
<name>A0AAV2PJ63_MEGNR</name>
<dbReference type="Pfam" id="PF13637">
    <property type="entry name" value="Ank_4"/>
    <property type="match status" value="1"/>
</dbReference>
<dbReference type="Pfam" id="PF12796">
    <property type="entry name" value="Ank_2"/>
    <property type="match status" value="1"/>
</dbReference>
<feature type="repeat" description="ANK" evidence="3">
    <location>
        <begin position="62"/>
        <end position="94"/>
    </location>
</feature>
<dbReference type="PROSITE" id="PS50088">
    <property type="entry name" value="ANK_REPEAT"/>
    <property type="match status" value="4"/>
</dbReference>
<feature type="repeat" description="ANK" evidence="3">
    <location>
        <begin position="95"/>
        <end position="127"/>
    </location>
</feature>
<feature type="non-terminal residue" evidence="5">
    <location>
        <position position="388"/>
    </location>
</feature>
<keyword evidence="6" id="KW-1185">Reference proteome</keyword>
<proteinExistence type="predicted"/>
<dbReference type="AlphaFoldDB" id="A0AAV2PJ63"/>
<feature type="signal peptide" evidence="4">
    <location>
        <begin position="1"/>
        <end position="27"/>
    </location>
</feature>
<evidence type="ECO:0000256" key="2">
    <source>
        <dbReference type="ARBA" id="ARBA00023043"/>
    </source>
</evidence>
<feature type="repeat" description="ANK" evidence="3">
    <location>
        <begin position="128"/>
        <end position="160"/>
    </location>
</feature>
<dbReference type="PRINTS" id="PR01415">
    <property type="entry name" value="ANKYRIN"/>
</dbReference>
<dbReference type="PANTHER" id="PTHR24198:SF165">
    <property type="entry name" value="ANKYRIN REPEAT-CONTAINING PROTEIN-RELATED"/>
    <property type="match status" value="1"/>
</dbReference>
<gene>
    <name evidence="5" type="ORF">MNOR_LOCUS1209</name>
</gene>
<dbReference type="SUPFAM" id="SSF48403">
    <property type="entry name" value="Ankyrin repeat"/>
    <property type="match status" value="1"/>
</dbReference>
<dbReference type="PROSITE" id="PS50297">
    <property type="entry name" value="ANK_REP_REGION"/>
    <property type="match status" value="4"/>
</dbReference>